<gene>
    <name evidence="6 8" type="primary">sigI</name>
    <name evidence="8" type="ORF">ABG79_02044</name>
</gene>
<dbReference type="NCBIfam" id="TIGR02895">
    <property type="entry name" value="spore_sigI"/>
    <property type="match status" value="1"/>
</dbReference>
<evidence type="ECO:0000256" key="2">
    <source>
        <dbReference type="ARBA" id="ARBA00023015"/>
    </source>
</evidence>
<dbReference type="GO" id="GO:0005737">
    <property type="term" value="C:cytoplasm"/>
    <property type="evidence" value="ECO:0007669"/>
    <property type="project" value="UniProtKB-SubCell"/>
</dbReference>
<dbReference type="Pfam" id="PF04542">
    <property type="entry name" value="Sigma70_r2"/>
    <property type="match status" value="1"/>
</dbReference>
<dbReference type="InterPro" id="IPR007627">
    <property type="entry name" value="RNA_pol_sigma70_r2"/>
</dbReference>
<dbReference type="OrthoDB" id="3190733at2"/>
<evidence type="ECO:0000256" key="3">
    <source>
        <dbReference type="ARBA" id="ARBA00023082"/>
    </source>
</evidence>
<feature type="DNA-binding region" description="H-T-H motif" evidence="6">
    <location>
        <begin position="172"/>
        <end position="191"/>
    </location>
</feature>
<dbReference type="GO" id="GO:0016987">
    <property type="term" value="F:sigma factor activity"/>
    <property type="evidence" value="ECO:0007669"/>
    <property type="project" value="UniProtKB-UniRule"/>
</dbReference>
<comment type="caution">
    <text evidence="8">The sequence shown here is derived from an EMBL/GenBank/DDBJ whole genome shotgun (WGS) entry which is preliminary data.</text>
</comment>
<dbReference type="STRING" id="908809.ABG79_02044"/>
<comment type="subunit">
    <text evidence="6">Interacts with RsgI.</text>
</comment>
<keyword evidence="4 6" id="KW-0238">DNA-binding</keyword>
<dbReference type="InterPro" id="IPR013325">
    <property type="entry name" value="RNA_pol_sigma_r2"/>
</dbReference>
<evidence type="ECO:0000313" key="8">
    <source>
        <dbReference type="EMBL" id="KRQ86203.1"/>
    </source>
</evidence>
<keyword evidence="5 6" id="KW-0804">Transcription</keyword>
<keyword evidence="1 6" id="KW-0963">Cytoplasm</keyword>
<feature type="short sequence motif" description="Polymerase core binding" evidence="6">
    <location>
        <begin position="36"/>
        <end position="49"/>
    </location>
</feature>
<feature type="domain" description="RNA polymerase sigma-70 region 2" evidence="7">
    <location>
        <begin position="10"/>
        <end position="79"/>
    </location>
</feature>
<keyword evidence="6" id="KW-0346">Stress response</keyword>
<sequence>MWQKNNKEELINENKKFIYNVVSSICKRRMEWENDDELSIALIAFNKAIDKFEKEKGNFYSYAKMLIKNSIIDYFRKNKEKYILAFQEDEIVELDYKNSINDYEAENERKMMTLEIIEFSKRLQEFGIELKDLVNNSPKHKDTRDELLNLAMVIAGDSELIENINKTKMLPIKKISQITLKKEKFVEKWRRYLIALIILLSNDEFEYIKSYLNIKVGDKID</sequence>
<evidence type="ECO:0000256" key="1">
    <source>
        <dbReference type="ARBA" id="ARBA00022490"/>
    </source>
</evidence>
<dbReference type="NCBIfam" id="TIGR02937">
    <property type="entry name" value="sigma70-ECF"/>
    <property type="match status" value="1"/>
</dbReference>
<evidence type="ECO:0000313" key="9">
    <source>
        <dbReference type="Proteomes" id="UP000052015"/>
    </source>
</evidence>
<comment type="subcellular location">
    <subcellularLocation>
        <location evidence="6">Cytoplasm</location>
    </subcellularLocation>
</comment>
<keyword evidence="9" id="KW-1185">Reference proteome</keyword>
<comment type="similarity">
    <text evidence="6">Belongs to the sigma-70 factor family. SigI subfamily.</text>
</comment>
<accession>A0A0R3JRT2</accession>
<dbReference type="GO" id="GO:0006352">
    <property type="term" value="P:DNA-templated transcription initiation"/>
    <property type="evidence" value="ECO:0007669"/>
    <property type="project" value="UniProtKB-UniRule"/>
</dbReference>
<dbReference type="PIRSF" id="PIRSF038953">
    <property type="entry name" value="SigI"/>
    <property type="match status" value="1"/>
</dbReference>
<evidence type="ECO:0000256" key="4">
    <source>
        <dbReference type="ARBA" id="ARBA00023125"/>
    </source>
</evidence>
<name>A0A0R3JRT2_CALMK</name>
<dbReference type="GO" id="GO:0003677">
    <property type="term" value="F:DNA binding"/>
    <property type="evidence" value="ECO:0007669"/>
    <property type="project" value="UniProtKB-UniRule"/>
</dbReference>
<dbReference type="HAMAP" id="MF_02064">
    <property type="entry name" value="Sigma70_SigI"/>
    <property type="match status" value="1"/>
</dbReference>
<dbReference type="EMBL" id="LKHP01000014">
    <property type="protein sequence ID" value="KRQ86203.1"/>
    <property type="molecule type" value="Genomic_DNA"/>
</dbReference>
<dbReference type="PATRIC" id="fig|908809.3.peg.2044"/>
<dbReference type="InterPro" id="IPR014284">
    <property type="entry name" value="RNA_pol_sigma-70_dom"/>
</dbReference>
<organism evidence="8 9">
    <name type="scientific">Caloramator mitchellensis</name>
    <dbReference type="NCBI Taxonomy" id="908809"/>
    <lineage>
        <taxon>Bacteria</taxon>
        <taxon>Bacillati</taxon>
        <taxon>Bacillota</taxon>
        <taxon>Clostridia</taxon>
        <taxon>Eubacteriales</taxon>
        <taxon>Clostridiaceae</taxon>
        <taxon>Caloramator</taxon>
    </lineage>
</organism>
<dbReference type="AlphaFoldDB" id="A0A0R3JRT2"/>
<comment type="function">
    <text evidence="6">Sigma factors are initiation factors that promote the attachment of RNA polymerase to specific initiation sites and are then released.</text>
</comment>
<evidence type="ECO:0000256" key="6">
    <source>
        <dbReference type="HAMAP-Rule" id="MF_02064"/>
    </source>
</evidence>
<dbReference type="InterPro" id="IPR014244">
    <property type="entry name" value="RNA_pol_sigma-I"/>
</dbReference>
<keyword evidence="2 6" id="KW-0805">Transcription regulation</keyword>
<dbReference type="Proteomes" id="UP000052015">
    <property type="component" value="Unassembled WGS sequence"/>
</dbReference>
<dbReference type="Gene3D" id="1.10.1740.10">
    <property type="match status" value="1"/>
</dbReference>
<dbReference type="SUPFAM" id="SSF88946">
    <property type="entry name" value="Sigma2 domain of RNA polymerase sigma factors"/>
    <property type="match status" value="1"/>
</dbReference>
<evidence type="ECO:0000256" key="5">
    <source>
        <dbReference type="ARBA" id="ARBA00023163"/>
    </source>
</evidence>
<protein>
    <recommendedName>
        <fullName evidence="6">RNA polymerase sigma factor SigI</fullName>
    </recommendedName>
</protein>
<reference evidence="8 9" key="1">
    <citation type="submission" date="2015-09" db="EMBL/GenBank/DDBJ databases">
        <title>Draft genome sequence of a Caloramator mitchellensis, a moderate thermophile from the Great Artesian Basin of Australia.</title>
        <authorList>
            <person name="Patel B.K."/>
        </authorList>
    </citation>
    <scope>NUCLEOTIDE SEQUENCE [LARGE SCALE GENOMIC DNA]</scope>
    <source>
        <strain evidence="8 9">VF08</strain>
    </source>
</reference>
<evidence type="ECO:0000259" key="7">
    <source>
        <dbReference type="Pfam" id="PF04542"/>
    </source>
</evidence>
<comment type="activity regulation">
    <text evidence="6">Negatively regulated by the anti-sigma-I factor RsgI.</text>
</comment>
<keyword evidence="3 6" id="KW-0731">Sigma factor</keyword>
<proteinExistence type="inferred from homology"/>
<dbReference type="RefSeq" id="WP_057979358.1">
    <property type="nucleotide sequence ID" value="NZ_LKHP01000014.1"/>
</dbReference>